<dbReference type="UniPathway" id="UPA00378"/>
<evidence type="ECO:0000313" key="19">
    <source>
        <dbReference type="Proteomes" id="UP000504635"/>
    </source>
</evidence>
<dbReference type="PROSITE" id="PS50005">
    <property type="entry name" value="TPR"/>
    <property type="match status" value="6"/>
</dbReference>
<evidence type="ECO:0000256" key="13">
    <source>
        <dbReference type="ARBA" id="ARBA00023136"/>
    </source>
</evidence>
<feature type="transmembrane region" description="Helical" evidence="17">
    <location>
        <begin position="12"/>
        <end position="31"/>
    </location>
</feature>
<feature type="repeat" description="TPR" evidence="16">
    <location>
        <begin position="444"/>
        <end position="477"/>
    </location>
</feature>
<feature type="repeat" description="TPR" evidence="16">
    <location>
        <begin position="614"/>
        <end position="647"/>
    </location>
</feature>
<feature type="domain" description="DUF1736" evidence="18">
    <location>
        <begin position="253"/>
        <end position="325"/>
    </location>
</feature>
<evidence type="ECO:0000256" key="4">
    <source>
        <dbReference type="ARBA" id="ARBA00004922"/>
    </source>
</evidence>
<dbReference type="PANTHER" id="PTHR44227:SF3">
    <property type="entry name" value="PROTEIN O-MANNOSYL-TRANSFERASE TMTC4"/>
    <property type="match status" value="1"/>
</dbReference>
<evidence type="ECO:0000256" key="5">
    <source>
        <dbReference type="ARBA" id="ARBA00007882"/>
    </source>
</evidence>
<dbReference type="InterPro" id="IPR013618">
    <property type="entry name" value="TMTC_DUF1736"/>
</dbReference>
<dbReference type="Pfam" id="PF08409">
    <property type="entry name" value="TMTC_DUF1736"/>
    <property type="match status" value="1"/>
</dbReference>
<feature type="transmembrane region" description="Helical" evidence="17">
    <location>
        <begin position="375"/>
        <end position="391"/>
    </location>
</feature>
<evidence type="ECO:0000256" key="1">
    <source>
        <dbReference type="ARBA" id="ARBA00003582"/>
    </source>
</evidence>
<evidence type="ECO:0000259" key="18">
    <source>
        <dbReference type="Pfam" id="PF08409"/>
    </source>
</evidence>
<gene>
    <name evidence="20" type="primary">LOC115883329</name>
</gene>
<comment type="catalytic activity">
    <reaction evidence="15">
        <text>a di-trans,poly-cis-dolichyl beta-D-mannosyl phosphate + L-seryl-[protein] = 3-O-(alpha-D-mannosyl)-L-seryl-[protein] + a di-trans,poly-cis-dolichyl phosphate + H(+)</text>
        <dbReference type="Rhea" id="RHEA:17377"/>
        <dbReference type="Rhea" id="RHEA-COMP:9863"/>
        <dbReference type="Rhea" id="RHEA-COMP:13546"/>
        <dbReference type="Rhea" id="RHEA-COMP:19498"/>
        <dbReference type="Rhea" id="RHEA-COMP:19501"/>
        <dbReference type="ChEBI" id="CHEBI:15378"/>
        <dbReference type="ChEBI" id="CHEBI:29999"/>
        <dbReference type="ChEBI" id="CHEBI:57683"/>
        <dbReference type="ChEBI" id="CHEBI:58211"/>
        <dbReference type="ChEBI" id="CHEBI:137321"/>
        <dbReference type="EC" id="2.4.1.109"/>
    </reaction>
</comment>
<feature type="transmembrane region" description="Helical" evidence="17">
    <location>
        <begin position="179"/>
        <end position="212"/>
    </location>
</feature>
<dbReference type="InterPro" id="IPR013105">
    <property type="entry name" value="TPR_2"/>
</dbReference>
<dbReference type="CTD" id="84899"/>
<dbReference type="InterPro" id="IPR011990">
    <property type="entry name" value="TPR-like_helical_dom_sf"/>
</dbReference>
<evidence type="ECO:0000256" key="16">
    <source>
        <dbReference type="PROSITE-ProRule" id="PRU00339"/>
    </source>
</evidence>
<dbReference type="Proteomes" id="UP000504635">
    <property type="component" value="Unplaced"/>
</dbReference>
<keyword evidence="19" id="KW-1185">Reference proteome</keyword>
<feature type="transmembrane region" description="Helical" evidence="17">
    <location>
        <begin position="271"/>
        <end position="294"/>
    </location>
</feature>
<dbReference type="PANTHER" id="PTHR44227">
    <property type="match status" value="1"/>
</dbReference>
<accession>A0A6J2Y190</accession>
<comment type="catalytic activity">
    <reaction evidence="14">
        <text>a di-trans,poly-cis-dolichyl beta-D-mannosyl phosphate + L-threonyl-[protein] = 3-O-(alpha-D-mannosyl)-L-threonyl-[protein] + a di-trans,poly-cis-dolichyl phosphate + H(+)</text>
        <dbReference type="Rhea" id="RHEA:53396"/>
        <dbReference type="Rhea" id="RHEA-COMP:11060"/>
        <dbReference type="Rhea" id="RHEA-COMP:13547"/>
        <dbReference type="Rhea" id="RHEA-COMP:19498"/>
        <dbReference type="Rhea" id="RHEA-COMP:19501"/>
        <dbReference type="ChEBI" id="CHEBI:15378"/>
        <dbReference type="ChEBI" id="CHEBI:30013"/>
        <dbReference type="ChEBI" id="CHEBI:57683"/>
        <dbReference type="ChEBI" id="CHEBI:58211"/>
        <dbReference type="ChEBI" id="CHEBI:137323"/>
        <dbReference type="EC" id="2.4.1.109"/>
    </reaction>
</comment>
<keyword evidence="7" id="KW-0808">Transferase</keyword>
<dbReference type="InParanoid" id="A0A6J2Y190"/>
<proteinExistence type="inferred from homology"/>
<feature type="transmembrane region" description="Helical" evidence="17">
    <location>
        <begin position="403"/>
        <end position="421"/>
    </location>
</feature>
<comment type="similarity">
    <text evidence="5">Belongs to the TMTC family.</text>
</comment>
<keyword evidence="12 17" id="KW-1133">Transmembrane helix</keyword>
<keyword evidence="9" id="KW-0677">Repeat</keyword>
<evidence type="ECO:0000256" key="15">
    <source>
        <dbReference type="ARBA" id="ARBA00045102"/>
    </source>
</evidence>
<comment type="pathway">
    <text evidence="4">Protein modification; protein glycosylation.</text>
</comment>
<comment type="function">
    <text evidence="1">Transfers mannosyl residues to the hydroxyl group of serine or threonine residues.</text>
</comment>
<comment type="subcellular location">
    <subcellularLocation>
        <location evidence="3">Endoplasmic reticulum</location>
    </subcellularLocation>
    <subcellularLocation>
        <location evidence="2">Membrane</location>
        <topology evidence="2">Multi-pass membrane protein</topology>
    </subcellularLocation>
</comment>
<dbReference type="AlphaFoldDB" id="A0A6J2Y190"/>
<reference evidence="20" key="1">
    <citation type="submission" date="2025-08" db="UniProtKB">
        <authorList>
            <consortium name="RefSeq"/>
        </authorList>
    </citation>
    <scope>IDENTIFICATION</scope>
    <source>
        <tissue evidence="20">Gonads</tissue>
    </source>
</reference>
<evidence type="ECO:0000256" key="7">
    <source>
        <dbReference type="ARBA" id="ARBA00022679"/>
    </source>
</evidence>
<evidence type="ECO:0000256" key="12">
    <source>
        <dbReference type="ARBA" id="ARBA00022989"/>
    </source>
</evidence>
<keyword evidence="11" id="KW-0256">Endoplasmic reticulum</keyword>
<dbReference type="InterPro" id="IPR019734">
    <property type="entry name" value="TPR_rpt"/>
</dbReference>
<dbReference type="GO" id="GO:0005783">
    <property type="term" value="C:endoplasmic reticulum"/>
    <property type="evidence" value="ECO:0007669"/>
    <property type="project" value="UniProtKB-SubCell"/>
</dbReference>
<feature type="transmembrane region" description="Helical" evidence="17">
    <location>
        <begin position="315"/>
        <end position="333"/>
    </location>
</feature>
<dbReference type="Pfam" id="PF13432">
    <property type="entry name" value="TPR_16"/>
    <property type="match status" value="1"/>
</dbReference>
<keyword evidence="13 17" id="KW-0472">Membrane</keyword>
<feature type="repeat" description="TPR" evidence="16">
    <location>
        <begin position="648"/>
        <end position="681"/>
    </location>
</feature>
<keyword evidence="10 16" id="KW-0802">TPR repeat</keyword>
<feature type="transmembrane region" description="Helical" evidence="17">
    <location>
        <begin position="345"/>
        <end position="363"/>
    </location>
</feature>
<dbReference type="PROSITE" id="PS50293">
    <property type="entry name" value="TPR_REGION"/>
    <property type="match status" value="1"/>
</dbReference>
<evidence type="ECO:0000256" key="6">
    <source>
        <dbReference type="ARBA" id="ARBA00012839"/>
    </source>
</evidence>
<dbReference type="Pfam" id="PF07719">
    <property type="entry name" value="TPR_2"/>
    <property type="match status" value="1"/>
</dbReference>
<evidence type="ECO:0000256" key="10">
    <source>
        <dbReference type="ARBA" id="ARBA00022803"/>
    </source>
</evidence>
<dbReference type="OrthoDB" id="19588at2759"/>
<dbReference type="KEGG" id="soy:115883329"/>
<organism evidence="19 20">
    <name type="scientific">Sitophilus oryzae</name>
    <name type="common">Rice weevil</name>
    <name type="synonym">Curculio oryzae</name>
    <dbReference type="NCBI Taxonomy" id="7048"/>
    <lineage>
        <taxon>Eukaryota</taxon>
        <taxon>Metazoa</taxon>
        <taxon>Ecdysozoa</taxon>
        <taxon>Arthropoda</taxon>
        <taxon>Hexapoda</taxon>
        <taxon>Insecta</taxon>
        <taxon>Pterygota</taxon>
        <taxon>Neoptera</taxon>
        <taxon>Endopterygota</taxon>
        <taxon>Coleoptera</taxon>
        <taxon>Polyphaga</taxon>
        <taxon>Cucujiformia</taxon>
        <taxon>Curculionidae</taxon>
        <taxon>Dryophthorinae</taxon>
        <taxon>Sitophilus</taxon>
    </lineage>
</organism>
<dbReference type="GeneID" id="115883329"/>
<name>A0A6J2Y190_SITOR</name>
<feature type="transmembrane region" description="Helical" evidence="17">
    <location>
        <begin position="233"/>
        <end position="251"/>
    </location>
</feature>
<dbReference type="GO" id="GO:0030968">
    <property type="term" value="P:endoplasmic reticulum unfolded protein response"/>
    <property type="evidence" value="ECO:0007669"/>
    <property type="project" value="TreeGrafter"/>
</dbReference>
<feature type="repeat" description="TPR" evidence="16">
    <location>
        <begin position="512"/>
        <end position="545"/>
    </location>
</feature>
<feature type="repeat" description="TPR" evidence="16">
    <location>
        <begin position="546"/>
        <end position="579"/>
    </location>
</feature>
<evidence type="ECO:0000313" key="20">
    <source>
        <dbReference type="RefSeq" id="XP_030757538.1"/>
    </source>
</evidence>
<dbReference type="RefSeq" id="XP_030757538.1">
    <property type="nucleotide sequence ID" value="XM_030901678.1"/>
</dbReference>
<dbReference type="Gene3D" id="1.25.40.10">
    <property type="entry name" value="Tetratricopeptide repeat domain"/>
    <property type="match status" value="4"/>
</dbReference>
<evidence type="ECO:0000256" key="3">
    <source>
        <dbReference type="ARBA" id="ARBA00004240"/>
    </source>
</evidence>
<evidence type="ECO:0000256" key="8">
    <source>
        <dbReference type="ARBA" id="ARBA00022692"/>
    </source>
</evidence>
<feature type="transmembrane region" description="Helical" evidence="17">
    <location>
        <begin position="100"/>
        <end position="118"/>
    </location>
</feature>
<evidence type="ECO:0000256" key="14">
    <source>
        <dbReference type="ARBA" id="ARBA00045085"/>
    </source>
</evidence>
<dbReference type="GO" id="GO:0004169">
    <property type="term" value="F:dolichyl-phosphate-mannose-protein mannosyltransferase activity"/>
    <property type="evidence" value="ECO:0007669"/>
    <property type="project" value="UniProtKB-EC"/>
</dbReference>
<keyword evidence="8 17" id="KW-0812">Transmembrane</keyword>
<evidence type="ECO:0000256" key="2">
    <source>
        <dbReference type="ARBA" id="ARBA00004141"/>
    </source>
</evidence>
<dbReference type="EC" id="2.4.1.109" evidence="6"/>
<protein>
    <recommendedName>
        <fullName evidence="6">dolichyl-phosphate-mannose--protein mannosyltransferase</fullName>
        <ecNumber evidence="6">2.4.1.109</ecNumber>
    </recommendedName>
</protein>
<sequence length="709" mass="80837">MDHNINSRKFIAIASVAWACHFVSLWGGFVFDDSEAIVKNKDIFLYTPASSAFYNDFWGSNISLNSSHKSYRPLTILSFRLNMFFSNNRLDAFQFHTANVVLHGILSIMSLPFFECLLKRRKQRKSLVPMDDPAFTGALLFASHPIHCESVAALVGRADILGSILFMLLIILYKSQTNISWILIVFVISSAAVLCKETAITVLGMCVIYEIYLKKVSLKSWRHITKKKFMLRMGYLALLGIIILYLRLRIMNFEGPIFSPTDNPASFSDNILTRILTYNYLYLLNVVLLFWPQWLCFDWSMGCIPLVESFSDQRVIFVVLFWLVTAVVVYKLVRSCLVTNKINVTTMAACLCVLPFLPASNLFFKVGFVIAERTLLLPSAGFSLMVAVGLEKLKDRYGSLKKIFSFFYILLIITFILRCIIRNYEWLNEERLFKSALEVCPLNAKVHYNIAKVEADQGNKLIAIEKYRHALKLYPDYEQAMNNLANILREDGDLKEAEILLKKAVQVRPNFAAAWMNLGIVLSGKSRFEEAEEAYRTALKYRTRYADAHYNLGNLLLDLGRHQEALESWKEATKVRPTHSAAWANALALLDSDGRAAEAVELGLKALRYIPRAPAIHFALGNALGKLNRFLEAEAHFLQAIKINDNNALYYSNLGVLYHRWEKTKKASEMYLRALKIDPHLRSAQNNLKKLESFLLSSANAQAKKRLNL</sequence>
<dbReference type="GO" id="GO:0016020">
    <property type="term" value="C:membrane"/>
    <property type="evidence" value="ECO:0007669"/>
    <property type="project" value="UniProtKB-SubCell"/>
</dbReference>
<dbReference type="SMART" id="SM00028">
    <property type="entry name" value="TPR"/>
    <property type="match status" value="6"/>
</dbReference>
<dbReference type="InterPro" id="IPR052346">
    <property type="entry name" value="O-mannosyl-transferase_TMTC"/>
</dbReference>
<evidence type="ECO:0000256" key="11">
    <source>
        <dbReference type="ARBA" id="ARBA00022824"/>
    </source>
</evidence>
<dbReference type="Pfam" id="PF13181">
    <property type="entry name" value="TPR_8"/>
    <property type="match status" value="1"/>
</dbReference>
<dbReference type="SUPFAM" id="SSF48452">
    <property type="entry name" value="TPR-like"/>
    <property type="match status" value="1"/>
</dbReference>
<dbReference type="Pfam" id="PF13424">
    <property type="entry name" value="TPR_12"/>
    <property type="match status" value="1"/>
</dbReference>
<feature type="repeat" description="TPR" evidence="16">
    <location>
        <begin position="478"/>
        <end position="511"/>
    </location>
</feature>
<evidence type="ECO:0000256" key="9">
    <source>
        <dbReference type="ARBA" id="ARBA00022737"/>
    </source>
</evidence>
<evidence type="ECO:0000256" key="17">
    <source>
        <dbReference type="SAM" id="Phobius"/>
    </source>
</evidence>